<name>A0A5J4X8G7_9EUKA</name>
<protein>
    <submittedName>
        <fullName evidence="2">Uncharacterized protein</fullName>
    </submittedName>
</protein>
<reference evidence="2 3" key="1">
    <citation type="submission" date="2019-03" db="EMBL/GenBank/DDBJ databases">
        <title>Single cell metagenomics reveals metabolic interactions within the superorganism composed of flagellate Streblomastix strix and complex community of Bacteroidetes bacteria on its surface.</title>
        <authorList>
            <person name="Treitli S.C."/>
            <person name="Kolisko M."/>
            <person name="Husnik F."/>
            <person name="Keeling P."/>
            <person name="Hampl V."/>
        </authorList>
    </citation>
    <scope>NUCLEOTIDE SEQUENCE [LARGE SCALE GENOMIC DNA]</scope>
    <source>
        <strain evidence="2">ST1C</strain>
    </source>
</reference>
<organism evidence="2 3">
    <name type="scientific">Streblomastix strix</name>
    <dbReference type="NCBI Taxonomy" id="222440"/>
    <lineage>
        <taxon>Eukaryota</taxon>
        <taxon>Metamonada</taxon>
        <taxon>Preaxostyla</taxon>
        <taxon>Oxymonadida</taxon>
        <taxon>Streblomastigidae</taxon>
        <taxon>Streblomastix</taxon>
    </lineage>
</organism>
<dbReference type="Proteomes" id="UP000324800">
    <property type="component" value="Unassembled WGS sequence"/>
</dbReference>
<feature type="region of interest" description="Disordered" evidence="1">
    <location>
        <begin position="1"/>
        <end position="22"/>
    </location>
</feature>
<comment type="caution">
    <text evidence="2">The sequence shown here is derived from an EMBL/GenBank/DDBJ whole genome shotgun (WGS) entry which is preliminary data.</text>
</comment>
<gene>
    <name evidence="2" type="ORF">EZS28_000937</name>
</gene>
<evidence type="ECO:0000313" key="3">
    <source>
        <dbReference type="Proteomes" id="UP000324800"/>
    </source>
</evidence>
<evidence type="ECO:0000313" key="2">
    <source>
        <dbReference type="EMBL" id="KAA6403528.1"/>
    </source>
</evidence>
<evidence type="ECO:0000256" key="1">
    <source>
        <dbReference type="SAM" id="MobiDB-lite"/>
    </source>
</evidence>
<sequence length="178" mass="19861">MHLKAAEKHTPNTNKGDGDQGKDYEEVKYNGDIPLTVIIFKNLNAKFLFLAKTGYKNAKHISRNSYDDLNDEYLLISGFGDDLNIAVEGESDVYVDILAISEVDSDQTFEFISNAISAQDYFILFQRDASGVTNDDDYYNKEGNQGKGAYDENKAIIPGTPLTLDITYAAYRGEEEGE</sequence>
<proteinExistence type="predicted"/>
<dbReference type="EMBL" id="SNRW01000089">
    <property type="protein sequence ID" value="KAA6403528.1"/>
    <property type="molecule type" value="Genomic_DNA"/>
</dbReference>
<accession>A0A5J4X8G7</accession>
<dbReference type="AlphaFoldDB" id="A0A5J4X8G7"/>